<name>A0A5C3MBF9_9AGAR</name>
<evidence type="ECO:0000313" key="5">
    <source>
        <dbReference type="EMBL" id="TFK38501.1"/>
    </source>
</evidence>
<dbReference type="Proteomes" id="UP000308652">
    <property type="component" value="Unassembled WGS sequence"/>
</dbReference>
<dbReference type="PANTHER" id="PTHR43976">
    <property type="entry name" value="SHORT CHAIN DEHYDROGENASE"/>
    <property type="match status" value="1"/>
</dbReference>
<dbReference type="AlphaFoldDB" id="A0A5C3MBF9"/>
<dbReference type="SUPFAM" id="SSF51735">
    <property type="entry name" value="NAD(P)-binding Rossmann-fold domains"/>
    <property type="match status" value="1"/>
</dbReference>
<proteinExistence type="inferred from homology"/>
<evidence type="ECO:0000256" key="3">
    <source>
        <dbReference type="ARBA" id="ARBA00023002"/>
    </source>
</evidence>
<dbReference type="STRING" id="68775.A0A5C3MBF9"/>
<comment type="similarity">
    <text evidence="1 4">Belongs to the short-chain dehydrogenases/reductases (SDR) family.</text>
</comment>
<dbReference type="InterPro" id="IPR051911">
    <property type="entry name" value="SDR_oxidoreductase"/>
</dbReference>
<dbReference type="CDD" id="cd05374">
    <property type="entry name" value="17beta-HSD-like_SDR_c"/>
    <property type="match status" value="1"/>
</dbReference>
<evidence type="ECO:0000256" key="4">
    <source>
        <dbReference type="RuleBase" id="RU000363"/>
    </source>
</evidence>
<dbReference type="PRINTS" id="PR00080">
    <property type="entry name" value="SDRFAMILY"/>
</dbReference>
<dbReference type="Pfam" id="PF00106">
    <property type="entry name" value="adh_short"/>
    <property type="match status" value="1"/>
</dbReference>
<dbReference type="EMBL" id="ML213603">
    <property type="protein sequence ID" value="TFK38501.1"/>
    <property type="molecule type" value="Genomic_DNA"/>
</dbReference>
<keyword evidence="2" id="KW-0521">NADP</keyword>
<dbReference type="GO" id="GO:0016491">
    <property type="term" value="F:oxidoreductase activity"/>
    <property type="evidence" value="ECO:0007669"/>
    <property type="project" value="UniProtKB-KW"/>
</dbReference>
<keyword evidence="3" id="KW-0560">Oxidoreductase</keyword>
<dbReference type="InterPro" id="IPR020904">
    <property type="entry name" value="Sc_DH/Rdtase_CS"/>
</dbReference>
<accession>A0A5C3MBF9</accession>
<organism evidence="5 6">
    <name type="scientific">Crucibulum laeve</name>
    <dbReference type="NCBI Taxonomy" id="68775"/>
    <lineage>
        <taxon>Eukaryota</taxon>
        <taxon>Fungi</taxon>
        <taxon>Dikarya</taxon>
        <taxon>Basidiomycota</taxon>
        <taxon>Agaricomycotina</taxon>
        <taxon>Agaricomycetes</taxon>
        <taxon>Agaricomycetidae</taxon>
        <taxon>Agaricales</taxon>
        <taxon>Agaricineae</taxon>
        <taxon>Nidulariaceae</taxon>
        <taxon>Crucibulum</taxon>
    </lineage>
</organism>
<dbReference type="PROSITE" id="PS00061">
    <property type="entry name" value="ADH_SHORT"/>
    <property type="match status" value="1"/>
</dbReference>
<reference evidence="5 6" key="1">
    <citation type="journal article" date="2019" name="Nat. Ecol. Evol.">
        <title>Megaphylogeny resolves global patterns of mushroom evolution.</title>
        <authorList>
            <person name="Varga T."/>
            <person name="Krizsan K."/>
            <person name="Foldi C."/>
            <person name="Dima B."/>
            <person name="Sanchez-Garcia M."/>
            <person name="Sanchez-Ramirez S."/>
            <person name="Szollosi G.J."/>
            <person name="Szarkandi J.G."/>
            <person name="Papp V."/>
            <person name="Albert L."/>
            <person name="Andreopoulos W."/>
            <person name="Angelini C."/>
            <person name="Antonin V."/>
            <person name="Barry K.W."/>
            <person name="Bougher N.L."/>
            <person name="Buchanan P."/>
            <person name="Buyck B."/>
            <person name="Bense V."/>
            <person name="Catcheside P."/>
            <person name="Chovatia M."/>
            <person name="Cooper J."/>
            <person name="Damon W."/>
            <person name="Desjardin D."/>
            <person name="Finy P."/>
            <person name="Geml J."/>
            <person name="Haridas S."/>
            <person name="Hughes K."/>
            <person name="Justo A."/>
            <person name="Karasinski D."/>
            <person name="Kautmanova I."/>
            <person name="Kiss B."/>
            <person name="Kocsube S."/>
            <person name="Kotiranta H."/>
            <person name="LaButti K.M."/>
            <person name="Lechner B.E."/>
            <person name="Liimatainen K."/>
            <person name="Lipzen A."/>
            <person name="Lukacs Z."/>
            <person name="Mihaltcheva S."/>
            <person name="Morgado L.N."/>
            <person name="Niskanen T."/>
            <person name="Noordeloos M.E."/>
            <person name="Ohm R.A."/>
            <person name="Ortiz-Santana B."/>
            <person name="Ovrebo C."/>
            <person name="Racz N."/>
            <person name="Riley R."/>
            <person name="Savchenko A."/>
            <person name="Shiryaev A."/>
            <person name="Soop K."/>
            <person name="Spirin V."/>
            <person name="Szebenyi C."/>
            <person name="Tomsovsky M."/>
            <person name="Tulloss R.E."/>
            <person name="Uehling J."/>
            <person name="Grigoriev I.V."/>
            <person name="Vagvolgyi C."/>
            <person name="Papp T."/>
            <person name="Martin F.M."/>
            <person name="Miettinen O."/>
            <person name="Hibbett D.S."/>
            <person name="Nagy L.G."/>
        </authorList>
    </citation>
    <scope>NUCLEOTIDE SEQUENCE [LARGE SCALE GENOMIC DNA]</scope>
    <source>
        <strain evidence="5 6">CBS 166.37</strain>
    </source>
</reference>
<dbReference type="Gene3D" id="3.40.50.720">
    <property type="entry name" value="NAD(P)-binding Rossmann-like Domain"/>
    <property type="match status" value="1"/>
</dbReference>
<evidence type="ECO:0000256" key="2">
    <source>
        <dbReference type="ARBA" id="ARBA00022857"/>
    </source>
</evidence>
<gene>
    <name evidence="5" type="ORF">BDQ12DRAFT_747752</name>
</gene>
<evidence type="ECO:0000313" key="6">
    <source>
        <dbReference type="Proteomes" id="UP000308652"/>
    </source>
</evidence>
<dbReference type="InterPro" id="IPR036291">
    <property type="entry name" value="NAD(P)-bd_dom_sf"/>
</dbReference>
<dbReference type="PRINTS" id="PR00081">
    <property type="entry name" value="GDHRDH"/>
</dbReference>
<dbReference type="InterPro" id="IPR002347">
    <property type="entry name" value="SDR_fam"/>
</dbReference>
<evidence type="ECO:0000256" key="1">
    <source>
        <dbReference type="ARBA" id="ARBA00006484"/>
    </source>
</evidence>
<dbReference type="OrthoDB" id="1274115at2759"/>
<protein>
    <submittedName>
        <fullName evidence="5">Uncharacterized protein</fullName>
    </submittedName>
</protein>
<keyword evidence="6" id="KW-1185">Reference proteome</keyword>
<sequence>MPSQQLVWLITGCSSGIGREMTLAALKRGDKVIATTRSQSFATIADLKAEGADVLELDVTATADRLKEVADEAIKIHGRVDVVVNNAGFVMSGGLEESTHEDALTQFNTNVFGALNVSRAFLPHMRERGSGTISFIGSCYGWRSVPFSGLYVTSKFAIRGLSDTLHEEIAPFGLRSICFDSGCFRTPVLDKRPRWQPRLEAYKEKGEEANAALLAYSGYQKGDPLKGVNVIIDVIRGEGVSEGRPIPKGFSLGADCYETVKLHCETTLARLEQWKDVTLSTDYP</sequence>
<dbReference type="PANTHER" id="PTHR43976:SF16">
    <property type="entry name" value="SHORT-CHAIN DEHYDROGENASE_REDUCTASE FAMILY PROTEIN"/>
    <property type="match status" value="1"/>
</dbReference>